<dbReference type="PIRSF" id="PIRSF000141">
    <property type="entry name" value="Anaerobic_G3P_dh"/>
    <property type="match status" value="1"/>
</dbReference>
<evidence type="ECO:0000259" key="4">
    <source>
        <dbReference type="Pfam" id="PF00890"/>
    </source>
</evidence>
<dbReference type="InterPro" id="IPR009158">
    <property type="entry name" value="G3P_DH_GlpB_su"/>
</dbReference>
<evidence type="ECO:0000313" key="5">
    <source>
        <dbReference type="EMBL" id="SDU77787.1"/>
    </source>
</evidence>
<name>A0A1H2L9R3_9ACTO</name>
<sequence>MKIVVVGAGLAGLSTAMMLTEAGHRVEIVSKGIGGLLLSSGGLDVYGWTPDGVPVSQPFEKVAELSGTSHPYAQIGADAVRKGIGWLSSRIPAFSFPAGEESNALVPTAVGAVRPMLGLHSTMSALEDGQKLVVVGLKQFKDFPAQLIADNLSRSPLVDVTARAITISLDIRSHEADSAATNIARFLDTPGGRETFVSALRGQAQPDEILLVPAMLGLKPQSYEHIVASLGVRISEVPVAPPSVPGRRINDALVQAAKASRVDLSNNAQVIGCDHENGRITAVHIQRAGRVTVAEVDAVIHAGGGFESGSLTRTPEGTIFERAFDLPVHHAENIFSSGVLVDEKMHPTDEDGNAVFHNMYLAGSIIGGAHAPAEKSGEGIALGSAWAAAHAAMSEGENR</sequence>
<organism evidence="5 6">
    <name type="scientific">Arcanobacterium phocae</name>
    <dbReference type="NCBI Taxonomy" id="131112"/>
    <lineage>
        <taxon>Bacteria</taxon>
        <taxon>Bacillati</taxon>
        <taxon>Actinomycetota</taxon>
        <taxon>Actinomycetes</taxon>
        <taxon>Actinomycetales</taxon>
        <taxon>Actinomycetaceae</taxon>
        <taxon>Arcanobacterium</taxon>
    </lineage>
</organism>
<dbReference type="InterPro" id="IPR003953">
    <property type="entry name" value="FAD-dep_OxRdtase_2_FAD-bd"/>
</dbReference>
<reference evidence="6" key="1">
    <citation type="submission" date="2016-10" db="EMBL/GenBank/DDBJ databases">
        <authorList>
            <person name="Varghese N."/>
            <person name="Submissions S."/>
        </authorList>
    </citation>
    <scope>NUCLEOTIDE SEQUENCE [LARGE SCALE GENOMIC DNA]</scope>
    <source>
        <strain evidence="6">DSM 10002</strain>
    </source>
</reference>
<feature type="domain" description="FAD-dependent oxidoreductase 2 FAD-binding" evidence="4">
    <location>
        <begin position="3"/>
        <end position="379"/>
    </location>
</feature>
<dbReference type="GeneID" id="65343930"/>
<dbReference type="EMBL" id="LT629804">
    <property type="protein sequence ID" value="SDU77787.1"/>
    <property type="molecule type" value="Genomic_DNA"/>
</dbReference>
<dbReference type="SUPFAM" id="SSF51905">
    <property type="entry name" value="FAD/NAD(P)-binding domain"/>
    <property type="match status" value="1"/>
</dbReference>
<dbReference type="Proteomes" id="UP000214355">
    <property type="component" value="Chromosome I"/>
</dbReference>
<dbReference type="NCBIfam" id="NF003724">
    <property type="entry name" value="PRK05329.2-3"/>
    <property type="match status" value="1"/>
</dbReference>
<keyword evidence="2" id="KW-0288">FMN</keyword>
<dbReference type="GO" id="GO:0004368">
    <property type="term" value="F:glycerol-3-phosphate dehydrogenase (quinone) activity"/>
    <property type="evidence" value="ECO:0007669"/>
    <property type="project" value="InterPro"/>
</dbReference>
<keyword evidence="1" id="KW-0285">Flavoprotein</keyword>
<evidence type="ECO:0000256" key="2">
    <source>
        <dbReference type="ARBA" id="ARBA00022643"/>
    </source>
</evidence>
<dbReference type="GO" id="GO:0009331">
    <property type="term" value="C:glycerol-3-phosphate dehydrogenase (FAD) complex"/>
    <property type="evidence" value="ECO:0007669"/>
    <property type="project" value="InterPro"/>
</dbReference>
<dbReference type="RefSeq" id="WP_091278748.1">
    <property type="nucleotide sequence ID" value="NZ_LT629804.1"/>
</dbReference>
<dbReference type="STRING" id="131112.SAMN04489737_0170"/>
<protein>
    <submittedName>
        <fullName evidence="5">Glycerol 3-phosphate dehydrogenase (Quinone) subunit B</fullName>
    </submittedName>
</protein>
<evidence type="ECO:0000256" key="3">
    <source>
        <dbReference type="ARBA" id="ARBA00023002"/>
    </source>
</evidence>
<accession>A0A1H2L9R3</accession>
<dbReference type="Gene3D" id="3.50.50.60">
    <property type="entry name" value="FAD/NAD(P)-binding domain"/>
    <property type="match status" value="2"/>
</dbReference>
<dbReference type="InterPro" id="IPR036188">
    <property type="entry name" value="FAD/NAD-bd_sf"/>
</dbReference>
<dbReference type="OrthoDB" id="140595at2"/>
<keyword evidence="3" id="KW-0560">Oxidoreductase</keyword>
<evidence type="ECO:0000256" key="1">
    <source>
        <dbReference type="ARBA" id="ARBA00022630"/>
    </source>
</evidence>
<dbReference type="AlphaFoldDB" id="A0A1H2L9R3"/>
<evidence type="ECO:0000313" key="6">
    <source>
        <dbReference type="Proteomes" id="UP000214355"/>
    </source>
</evidence>
<proteinExistence type="predicted"/>
<keyword evidence="6" id="KW-1185">Reference proteome</keyword>
<dbReference type="Pfam" id="PF00890">
    <property type="entry name" value="FAD_binding_2"/>
    <property type="match status" value="1"/>
</dbReference>
<dbReference type="NCBIfam" id="TIGR03378">
    <property type="entry name" value="glycerol3P_GlpB"/>
    <property type="match status" value="1"/>
</dbReference>
<gene>
    <name evidence="5" type="ORF">SAMN04489737_0170</name>
</gene>